<evidence type="ECO:0000256" key="2">
    <source>
        <dbReference type="ARBA" id="ARBA00022559"/>
    </source>
</evidence>
<accession>A0A024GD16</accession>
<dbReference type="PRINTS" id="PR01011">
    <property type="entry name" value="GLUTPROXDASE"/>
</dbReference>
<keyword evidence="6" id="KW-1185">Reference proteome</keyword>
<evidence type="ECO:0000313" key="5">
    <source>
        <dbReference type="EMBL" id="CCI44667.1"/>
    </source>
</evidence>
<dbReference type="GO" id="GO:0004601">
    <property type="term" value="F:peroxidase activity"/>
    <property type="evidence" value="ECO:0007669"/>
    <property type="project" value="UniProtKB-KW"/>
</dbReference>
<dbReference type="SUPFAM" id="SSF52833">
    <property type="entry name" value="Thioredoxin-like"/>
    <property type="match status" value="1"/>
</dbReference>
<dbReference type="STRING" id="65357.A0A024GD16"/>
<evidence type="ECO:0000256" key="4">
    <source>
        <dbReference type="RuleBase" id="RU000499"/>
    </source>
</evidence>
<reference evidence="5 6" key="1">
    <citation type="submission" date="2012-05" db="EMBL/GenBank/DDBJ databases">
        <title>Recombination and specialization in a pathogen metapopulation.</title>
        <authorList>
            <person name="Gardiner A."/>
            <person name="Kemen E."/>
            <person name="Schultz-Larsen T."/>
            <person name="MacLean D."/>
            <person name="Van Oosterhout C."/>
            <person name="Jones J.D.G."/>
        </authorList>
    </citation>
    <scope>NUCLEOTIDE SEQUENCE [LARGE SCALE GENOMIC DNA]</scope>
    <source>
        <strain evidence="5 6">Ac Nc2</strain>
    </source>
</reference>
<dbReference type="PANTHER" id="PTHR11592">
    <property type="entry name" value="GLUTATHIONE PEROXIDASE"/>
    <property type="match status" value="1"/>
</dbReference>
<dbReference type="PROSITE" id="PS51355">
    <property type="entry name" value="GLUTATHIONE_PEROXID_3"/>
    <property type="match status" value="1"/>
</dbReference>
<evidence type="ECO:0000256" key="1">
    <source>
        <dbReference type="ARBA" id="ARBA00006926"/>
    </source>
</evidence>
<gene>
    <name evidence="5" type="ORF">BN9_054760</name>
</gene>
<dbReference type="OrthoDB" id="446890at2759"/>
<sequence>MGGESVDTNESESGRVHSSELNSQQYRLLDDAVRGRVFERLRQYRLLPATLKLQADAVCMYILTTPKIRQKVFSSPAWRHRHAVGPCAKGEAIYKAVEDYLSRIEPTGSRKDAALQISEAILLSGMITPIHEEKLSTEHDNLPIVVKSEYYELMTPVPLMKKEKMSTERVELPTHSTPTSVWKVCDGATRAGFLFRVSSYGPVVDVLYKVVTCGTSRAEKKCYAVVNQTRYHALFFFASDLARKNTGYLKLDQGTIAQYSTPSSRGTALYHGIKLSRWEGHKAVQVEQVDFVRKALQDAWMLSILQCGARYQEVHPLAKDSTKPAQSDKKNALYDLEEYDAIGNYIGMKQFSGKVLLLVNVATRDPQALVQFRGLVELALQYQDENFQIIAFPCRQFGKDFEYGNIEETVQACKEYEVCFPLMQLQDVNGPYARPVFIHLNRKCPGPLGCFTEWNFTKFLVDSTGSVRERYASNISPTELVNDIVNLLEESR</sequence>
<dbReference type="PANTHER" id="PTHR11592:SF78">
    <property type="entry name" value="GLUTATHIONE PEROXIDASE"/>
    <property type="match status" value="1"/>
</dbReference>
<keyword evidence="2 4" id="KW-0575">Peroxidase</keyword>
<dbReference type="InParanoid" id="A0A024GD16"/>
<dbReference type="InterPro" id="IPR000889">
    <property type="entry name" value="Glutathione_peroxidase"/>
</dbReference>
<organism evidence="5 6">
    <name type="scientific">Albugo candida</name>
    <dbReference type="NCBI Taxonomy" id="65357"/>
    <lineage>
        <taxon>Eukaryota</taxon>
        <taxon>Sar</taxon>
        <taxon>Stramenopiles</taxon>
        <taxon>Oomycota</taxon>
        <taxon>Peronosporomycetes</taxon>
        <taxon>Albuginales</taxon>
        <taxon>Albuginaceae</taxon>
        <taxon>Albugo</taxon>
    </lineage>
</organism>
<dbReference type="Pfam" id="PF00255">
    <property type="entry name" value="GSHPx"/>
    <property type="match status" value="1"/>
</dbReference>
<evidence type="ECO:0000313" key="6">
    <source>
        <dbReference type="Proteomes" id="UP000053237"/>
    </source>
</evidence>
<dbReference type="CDD" id="cd00340">
    <property type="entry name" value="GSH_Peroxidase"/>
    <property type="match status" value="1"/>
</dbReference>
<protein>
    <recommendedName>
        <fullName evidence="4">Glutathione peroxidase</fullName>
    </recommendedName>
</protein>
<proteinExistence type="inferred from homology"/>
<keyword evidence="3 4" id="KW-0560">Oxidoreductase</keyword>
<dbReference type="InterPro" id="IPR036249">
    <property type="entry name" value="Thioredoxin-like_sf"/>
</dbReference>
<comment type="similarity">
    <text evidence="1 4">Belongs to the glutathione peroxidase family.</text>
</comment>
<dbReference type="AlphaFoldDB" id="A0A024GD16"/>
<dbReference type="Proteomes" id="UP000053237">
    <property type="component" value="Unassembled WGS sequence"/>
</dbReference>
<name>A0A024GD16_9STRA</name>
<evidence type="ECO:0000256" key="3">
    <source>
        <dbReference type="ARBA" id="ARBA00023002"/>
    </source>
</evidence>
<dbReference type="EMBL" id="CAIX01000075">
    <property type="protein sequence ID" value="CCI44667.1"/>
    <property type="molecule type" value="Genomic_DNA"/>
</dbReference>
<dbReference type="GO" id="GO:0006979">
    <property type="term" value="P:response to oxidative stress"/>
    <property type="evidence" value="ECO:0007669"/>
    <property type="project" value="InterPro"/>
</dbReference>
<comment type="caution">
    <text evidence="5">The sequence shown here is derived from an EMBL/GenBank/DDBJ whole genome shotgun (WGS) entry which is preliminary data.</text>
</comment>
<dbReference type="Gene3D" id="3.40.30.10">
    <property type="entry name" value="Glutaredoxin"/>
    <property type="match status" value="1"/>
</dbReference>